<dbReference type="AlphaFoldDB" id="A0A4R9JMI1"/>
<protein>
    <submittedName>
        <fullName evidence="2">UDP-2,4-diacetamido-2,4, 6-trideoxy-beta-L-altropyranose hydrolase</fullName>
    </submittedName>
</protein>
<dbReference type="EMBL" id="RQGA01000001">
    <property type="protein sequence ID" value="TGL45847.1"/>
    <property type="molecule type" value="Genomic_DNA"/>
</dbReference>
<evidence type="ECO:0000313" key="3">
    <source>
        <dbReference type="Proteomes" id="UP000298125"/>
    </source>
</evidence>
<dbReference type="Proteomes" id="UP000298125">
    <property type="component" value="Unassembled WGS sequence"/>
</dbReference>
<accession>A0A4R9JMI1</accession>
<dbReference type="InterPro" id="IPR007235">
    <property type="entry name" value="Glyco_trans_28_C"/>
</dbReference>
<keyword evidence="2" id="KW-0378">Hydrolase</keyword>
<comment type="caution">
    <text evidence="2">The sequence shown here is derived from an EMBL/GenBank/DDBJ whole genome shotgun (WGS) entry which is preliminary data.</text>
</comment>
<dbReference type="Pfam" id="PF04101">
    <property type="entry name" value="Glyco_tran_28_C"/>
    <property type="match status" value="1"/>
</dbReference>
<organism evidence="2 3">
    <name type="scientific">Leptospira perdikensis</name>
    <dbReference type="NCBI Taxonomy" id="2484948"/>
    <lineage>
        <taxon>Bacteria</taxon>
        <taxon>Pseudomonadati</taxon>
        <taxon>Spirochaetota</taxon>
        <taxon>Spirochaetia</taxon>
        <taxon>Leptospirales</taxon>
        <taxon>Leptospiraceae</taxon>
        <taxon>Leptospira</taxon>
    </lineage>
</organism>
<dbReference type="GO" id="GO:0016758">
    <property type="term" value="F:hexosyltransferase activity"/>
    <property type="evidence" value="ECO:0007669"/>
    <property type="project" value="InterPro"/>
</dbReference>
<dbReference type="RefSeq" id="WP_135575163.1">
    <property type="nucleotide sequence ID" value="NZ_RQGA01000001.1"/>
</dbReference>
<dbReference type="Gene3D" id="3.40.50.11190">
    <property type="match status" value="1"/>
</dbReference>
<name>A0A4R9JMI1_9LEPT</name>
<dbReference type="GO" id="GO:0016787">
    <property type="term" value="F:hydrolase activity"/>
    <property type="evidence" value="ECO:0007669"/>
    <property type="project" value="UniProtKB-KW"/>
</dbReference>
<feature type="domain" description="Glycosyl transferase family 28 C-terminal" evidence="1">
    <location>
        <begin position="174"/>
        <end position="262"/>
    </location>
</feature>
<reference evidence="2" key="1">
    <citation type="journal article" date="2019" name="PLoS Negl. Trop. Dis.">
        <title>Revisiting the worldwide diversity of Leptospira species in the environment.</title>
        <authorList>
            <person name="Vincent A.T."/>
            <person name="Schiettekatte O."/>
            <person name="Bourhy P."/>
            <person name="Veyrier F.J."/>
            <person name="Picardeau M."/>
        </authorList>
    </citation>
    <scope>NUCLEOTIDE SEQUENCE [LARGE SCALE GENOMIC DNA]</scope>
    <source>
        <strain evidence="2">201702692</strain>
    </source>
</reference>
<sequence>MSEKHAVTLVLDEDGSIPLIQTELPVIALNWKEESKLVTYLDLRKPDVTIVDSYLADSSIYEILNNSANQLICIDDNKRMNYPQGASILNPGLGGIFLDYDQTRNPVFTGSEFVLLRKPFRGDLKISDLESEIKSIFISMGGADLLNLTPSIIGILSDVFPNATKEVVVGPAFQNFEEIKTKVDQNSNLHKNLDATSMKDLMLNVDLAITAGGQTTYELAKCGVPMIVIQTADNQNENVRFWKEGCRVMNTAKQIFDLPKFIEEYKDIKKRHEIRKFYAKFEFSKGILRII</sequence>
<keyword evidence="3" id="KW-1185">Reference proteome</keyword>
<proteinExistence type="predicted"/>
<evidence type="ECO:0000259" key="1">
    <source>
        <dbReference type="Pfam" id="PF04101"/>
    </source>
</evidence>
<gene>
    <name evidence="2" type="ORF">EHQ49_00215</name>
</gene>
<dbReference type="OrthoDB" id="9805604at2"/>
<dbReference type="Gene3D" id="3.40.50.2000">
    <property type="entry name" value="Glycogen Phosphorylase B"/>
    <property type="match status" value="1"/>
</dbReference>
<dbReference type="SUPFAM" id="SSF53756">
    <property type="entry name" value="UDP-Glycosyltransferase/glycogen phosphorylase"/>
    <property type="match status" value="1"/>
</dbReference>
<evidence type="ECO:0000313" key="2">
    <source>
        <dbReference type="EMBL" id="TGL45847.1"/>
    </source>
</evidence>